<evidence type="ECO:0000256" key="1">
    <source>
        <dbReference type="SAM" id="MobiDB-lite"/>
    </source>
</evidence>
<dbReference type="EMBL" id="JAUCMN010000005">
    <property type="protein sequence ID" value="MDM7891878.1"/>
    <property type="molecule type" value="Genomic_DNA"/>
</dbReference>
<sequence>MTTPNNGQPGDWQPNNGQPGQQTPAFQQPNQQQAPGFGQPNEQQAPGSQQPGQQAPGYQQPGQQAPGYQQQPYAGAGAGVPAWQPPTPQKKGKNVALRIFIPVVAVIAAVGASLGVRAFFNATAEPSPSALATEAAKQVNENYTFPLELDEVTRWDGVTADGAQLDYAYTIDSSVDPASLTAADLKSSVVSNVCQKKESRDLLSKAIVMRYAYVFDGTDRTIDFSVTSADC</sequence>
<feature type="transmembrane region" description="Helical" evidence="2">
    <location>
        <begin position="99"/>
        <end position="120"/>
    </location>
</feature>
<organism evidence="3 4">
    <name type="scientific">Curtobacterium caseinilyticum</name>
    <dbReference type="NCBI Taxonomy" id="3055137"/>
    <lineage>
        <taxon>Bacteria</taxon>
        <taxon>Bacillati</taxon>
        <taxon>Actinomycetota</taxon>
        <taxon>Actinomycetes</taxon>
        <taxon>Micrococcales</taxon>
        <taxon>Microbacteriaceae</taxon>
        <taxon>Curtobacterium</taxon>
    </lineage>
</organism>
<proteinExistence type="predicted"/>
<keyword evidence="2" id="KW-1133">Transmembrane helix</keyword>
<comment type="caution">
    <text evidence="3">The sequence shown here is derived from an EMBL/GenBank/DDBJ whole genome shotgun (WGS) entry which is preliminary data.</text>
</comment>
<feature type="region of interest" description="Disordered" evidence="1">
    <location>
        <begin position="1"/>
        <end position="90"/>
    </location>
</feature>
<gene>
    <name evidence="3" type="ORF">QUG93_09290</name>
</gene>
<keyword evidence="4" id="KW-1185">Reference proteome</keyword>
<name>A0ABT7TQJ8_9MICO</name>
<protein>
    <recommendedName>
        <fullName evidence="5">DUF4333 domain-containing protein</fullName>
    </recommendedName>
</protein>
<dbReference type="RefSeq" id="WP_289473620.1">
    <property type="nucleotide sequence ID" value="NZ_JAUCMN010000005.1"/>
</dbReference>
<evidence type="ECO:0000256" key="2">
    <source>
        <dbReference type="SAM" id="Phobius"/>
    </source>
</evidence>
<reference evidence="3 4" key="1">
    <citation type="submission" date="2023-06" db="EMBL/GenBank/DDBJ databases">
        <authorList>
            <person name="Feng G."/>
            <person name="Li J."/>
            <person name="Zhu H."/>
        </authorList>
    </citation>
    <scope>NUCLEOTIDE SEQUENCE [LARGE SCALE GENOMIC DNA]</scope>
    <source>
        <strain evidence="3 4">RHCKG28</strain>
    </source>
</reference>
<dbReference type="Gene3D" id="3.30.300.250">
    <property type="match status" value="1"/>
</dbReference>
<evidence type="ECO:0008006" key="5">
    <source>
        <dbReference type="Google" id="ProtNLM"/>
    </source>
</evidence>
<evidence type="ECO:0000313" key="3">
    <source>
        <dbReference type="EMBL" id="MDM7891878.1"/>
    </source>
</evidence>
<feature type="compositionally biased region" description="Low complexity" evidence="1">
    <location>
        <begin position="1"/>
        <end position="75"/>
    </location>
</feature>
<keyword evidence="2" id="KW-0812">Transmembrane</keyword>
<dbReference type="Proteomes" id="UP001236404">
    <property type="component" value="Unassembled WGS sequence"/>
</dbReference>
<evidence type="ECO:0000313" key="4">
    <source>
        <dbReference type="Proteomes" id="UP001236404"/>
    </source>
</evidence>
<keyword evidence="2" id="KW-0472">Membrane</keyword>
<accession>A0ABT7TQJ8</accession>